<keyword evidence="2" id="KW-1185">Reference proteome</keyword>
<dbReference type="Proteomes" id="UP000324832">
    <property type="component" value="Unassembled WGS sequence"/>
</dbReference>
<gene>
    <name evidence="1" type="ORF">LSINAPIS_LOCUS9851</name>
</gene>
<name>A0A5E4QLD2_9NEOP</name>
<evidence type="ECO:0000313" key="1">
    <source>
        <dbReference type="EMBL" id="VVC98842.1"/>
    </source>
</evidence>
<accession>A0A5E4QLD2</accession>
<dbReference type="AlphaFoldDB" id="A0A5E4QLD2"/>
<organism evidence="1 2">
    <name type="scientific">Leptidea sinapis</name>
    <dbReference type="NCBI Taxonomy" id="189913"/>
    <lineage>
        <taxon>Eukaryota</taxon>
        <taxon>Metazoa</taxon>
        <taxon>Ecdysozoa</taxon>
        <taxon>Arthropoda</taxon>
        <taxon>Hexapoda</taxon>
        <taxon>Insecta</taxon>
        <taxon>Pterygota</taxon>
        <taxon>Neoptera</taxon>
        <taxon>Endopterygota</taxon>
        <taxon>Lepidoptera</taxon>
        <taxon>Glossata</taxon>
        <taxon>Ditrysia</taxon>
        <taxon>Papilionoidea</taxon>
        <taxon>Pieridae</taxon>
        <taxon>Dismorphiinae</taxon>
        <taxon>Leptidea</taxon>
    </lineage>
</organism>
<dbReference type="EMBL" id="FZQP02003823">
    <property type="protein sequence ID" value="VVC98842.1"/>
    <property type="molecule type" value="Genomic_DNA"/>
</dbReference>
<proteinExistence type="predicted"/>
<protein>
    <recommendedName>
        <fullName evidence="3">DDE Tnp4 domain-containing protein</fullName>
    </recommendedName>
</protein>
<evidence type="ECO:0008006" key="3">
    <source>
        <dbReference type="Google" id="ProtNLM"/>
    </source>
</evidence>
<reference evidence="1 2" key="1">
    <citation type="submission" date="2017-07" db="EMBL/GenBank/DDBJ databases">
        <authorList>
            <person name="Talla V."/>
            <person name="Backstrom N."/>
        </authorList>
    </citation>
    <scope>NUCLEOTIDE SEQUENCE [LARGE SCALE GENOMIC DNA]</scope>
</reference>
<evidence type="ECO:0000313" key="2">
    <source>
        <dbReference type="Proteomes" id="UP000324832"/>
    </source>
</evidence>
<sequence>MASCYHRAYASLESARYVVQHYICKMTSCYHRAAIQTEMGWLSDREMFQEMGRHGRWPGLPGIDGAIDCTHVKIMSTPKCQHHEVYPNRKSYFSINVQVSSCLCG</sequence>